<dbReference type="InterPro" id="IPR032485">
    <property type="entry name" value="LRP1-like_beta_prop"/>
</dbReference>
<evidence type="ECO:0000313" key="4">
    <source>
        <dbReference type="Proteomes" id="UP000558089"/>
    </source>
</evidence>
<dbReference type="AlphaFoldDB" id="A0A850NGY4"/>
<dbReference type="Pfam" id="PF16472">
    <property type="entry name" value="DUF5050"/>
    <property type="match status" value="1"/>
</dbReference>
<organism evidence="3 4">
    <name type="scientific">Flagellimonas chongwuensis</name>
    <dbReference type="NCBI Taxonomy" id="2697365"/>
    <lineage>
        <taxon>Bacteria</taxon>
        <taxon>Pseudomonadati</taxon>
        <taxon>Bacteroidota</taxon>
        <taxon>Flavobacteriia</taxon>
        <taxon>Flavobacteriales</taxon>
        <taxon>Flavobacteriaceae</taxon>
        <taxon>Flagellimonas</taxon>
    </lineage>
</organism>
<dbReference type="InterPro" id="IPR011042">
    <property type="entry name" value="6-blade_b-propeller_TolB-like"/>
</dbReference>
<name>A0A850NGY4_9FLAO</name>
<evidence type="ECO:0000259" key="2">
    <source>
        <dbReference type="Pfam" id="PF16472"/>
    </source>
</evidence>
<evidence type="ECO:0000313" key="3">
    <source>
        <dbReference type="EMBL" id="NVN19039.1"/>
    </source>
</evidence>
<keyword evidence="1" id="KW-0732">Signal</keyword>
<comment type="caution">
    <text evidence="3">The sequence shown here is derived from an EMBL/GenBank/DDBJ whole genome shotgun (WGS) entry which is preliminary data.</text>
</comment>
<dbReference type="Gene3D" id="2.120.10.30">
    <property type="entry name" value="TolB, C-terminal domain"/>
    <property type="match status" value="1"/>
</dbReference>
<accession>A0A850NGY4</accession>
<gene>
    <name evidence="3" type="ORF">GUA46_11865</name>
</gene>
<dbReference type="PANTHER" id="PTHR36842:SF1">
    <property type="entry name" value="PROTEIN TOLB"/>
    <property type="match status" value="1"/>
</dbReference>
<dbReference type="EMBL" id="WYET01000004">
    <property type="protein sequence ID" value="NVN19039.1"/>
    <property type="molecule type" value="Genomic_DNA"/>
</dbReference>
<reference evidence="3 4" key="1">
    <citation type="submission" date="2020-01" db="EMBL/GenBank/DDBJ databases">
        <title>Draft Genome Analysis of Muricauda sp. HICW Isolated from coastal seawater of PR China.</title>
        <authorList>
            <person name="Chen M.-X."/>
        </authorList>
    </citation>
    <scope>NUCLEOTIDE SEQUENCE [LARGE SCALE GENOMIC DNA]</scope>
    <source>
        <strain evidence="3 4">HICW</strain>
    </source>
</reference>
<dbReference type="PANTHER" id="PTHR36842">
    <property type="entry name" value="PROTEIN TOLB HOMOLOG"/>
    <property type="match status" value="1"/>
</dbReference>
<feature type="chain" id="PRO_5032461675" description="Prolow-density lipoprotein receptor-related protein 1-like beta-propeller domain-containing protein" evidence="1">
    <location>
        <begin position="21"/>
        <end position="507"/>
    </location>
</feature>
<dbReference type="SUPFAM" id="SSF82171">
    <property type="entry name" value="DPP6 N-terminal domain-like"/>
    <property type="match status" value="1"/>
</dbReference>
<proteinExistence type="predicted"/>
<evidence type="ECO:0000256" key="1">
    <source>
        <dbReference type="SAM" id="SignalP"/>
    </source>
</evidence>
<protein>
    <recommendedName>
        <fullName evidence="2">Prolow-density lipoprotein receptor-related protein 1-like beta-propeller domain-containing protein</fullName>
    </recommendedName>
</protein>
<feature type="domain" description="Prolow-density lipoprotein receptor-related protein 1-like beta-propeller" evidence="2">
    <location>
        <begin position="263"/>
        <end position="447"/>
    </location>
</feature>
<feature type="signal peptide" evidence="1">
    <location>
        <begin position="1"/>
        <end position="20"/>
    </location>
</feature>
<sequence>MEKNKIFALCCILLMQLSFAQSNPIGIFENNVDIGNPKLAGSATYDENSQTYTIKGAGYNIWGQRDEHHYLYNMIKGDFIATANFKFEGHNEVHRKIGWMARSSKEDNSVMVGGFLHGDGLTAGQWRERKGVAMENPYDDVWAPKRYYEIIQLERKGNTFIVRAAHPGEPLQVISTKTIDFMPEEALVGIVIGSHDEDVVETAQVWNARIDQPVQEDYNPNSEGWIGCRLETMNVFDGKRKVIYDKESRFEAPNWMPKGDELLFNMDGSLYTIPVEGGNPNKLNTGSADQLNNDHCISFNGKLLGISHNDGNGSNVFYLPLEGGEPKAVTTTSPSYLHGWAPNNRDVVYVAQRNGVNIYDIYKKSIRGGKEIKLTNNGKLEHVDGCEYSPDGKYIYYNGSTNGGTMQLWRMKPDGSNKEQLTFDQYNNWFPHISPDGKWIAFISFEPTIELNSHPSYKRVMLRLMPTSGGAPKVIAYLYGGQGTLNVNSWSPDSKHISFVSNSKKFE</sequence>
<dbReference type="RefSeq" id="WP_176620663.1">
    <property type="nucleotide sequence ID" value="NZ_WYET01000004.1"/>
</dbReference>
<dbReference type="Proteomes" id="UP000558089">
    <property type="component" value="Unassembled WGS sequence"/>
</dbReference>
<keyword evidence="4" id="KW-1185">Reference proteome</keyword>